<keyword evidence="2" id="KW-1185">Reference proteome</keyword>
<name>A0A6A5W787_9PLEO</name>
<sequence>MSLPECFSAFPPWLFGPYFLRPVRVPTSGGTHISTPSFIPPQTHFHPPFLPQYCSSTAIYREQFRKACRAQHQNPADFFPELIFRSSSSPFLSSPNSPHTFRFFSQTTHFVVVEDVEGSRLKCAFFAGSIASGDIDAVSCDSVGACWTVAFGLYY</sequence>
<dbReference type="AlphaFoldDB" id="A0A6A5W787"/>
<accession>A0A6A5W787</accession>
<gene>
    <name evidence="1" type="ORF">P154DRAFT_299892</name>
</gene>
<evidence type="ECO:0000313" key="2">
    <source>
        <dbReference type="Proteomes" id="UP000799779"/>
    </source>
</evidence>
<proteinExistence type="predicted"/>
<protein>
    <submittedName>
        <fullName evidence="1">Uncharacterized protein</fullName>
    </submittedName>
</protein>
<organism evidence="1 2">
    <name type="scientific">Amniculicola lignicola CBS 123094</name>
    <dbReference type="NCBI Taxonomy" id="1392246"/>
    <lineage>
        <taxon>Eukaryota</taxon>
        <taxon>Fungi</taxon>
        <taxon>Dikarya</taxon>
        <taxon>Ascomycota</taxon>
        <taxon>Pezizomycotina</taxon>
        <taxon>Dothideomycetes</taxon>
        <taxon>Pleosporomycetidae</taxon>
        <taxon>Pleosporales</taxon>
        <taxon>Amniculicolaceae</taxon>
        <taxon>Amniculicola</taxon>
    </lineage>
</organism>
<evidence type="ECO:0000313" key="1">
    <source>
        <dbReference type="EMBL" id="KAF1996968.1"/>
    </source>
</evidence>
<dbReference type="Proteomes" id="UP000799779">
    <property type="component" value="Unassembled WGS sequence"/>
</dbReference>
<reference evidence="1" key="1">
    <citation type="journal article" date="2020" name="Stud. Mycol.">
        <title>101 Dothideomycetes genomes: a test case for predicting lifestyles and emergence of pathogens.</title>
        <authorList>
            <person name="Haridas S."/>
            <person name="Albert R."/>
            <person name="Binder M."/>
            <person name="Bloem J."/>
            <person name="Labutti K."/>
            <person name="Salamov A."/>
            <person name="Andreopoulos B."/>
            <person name="Baker S."/>
            <person name="Barry K."/>
            <person name="Bills G."/>
            <person name="Bluhm B."/>
            <person name="Cannon C."/>
            <person name="Castanera R."/>
            <person name="Culley D."/>
            <person name="Daum C."/>
            <person name="Ezra D."/>
            <person name="Gonzalez J."/>
            <person name="Henrissat B."/>
            <person name="Kuo A."/>
            <person name="Liang C."/>
            <person name="Lipzen A."/>
            <person name="Lutzoni F."/>
            <person name="Magnuson J."/>
            <person name="Mondo S."/>
            <person name="Nolan M."/>
            <person name="Ohm R."/>
            <person name="Pangilinan J."/>
            <person name="Park H.-J."/>
            <person name="Ramirez L."/>
            <person name="Alfaro M."/>
            <person name="Sun H."/>
            <person name="Tritt A."/>
            <person name="Yoshinaga Y."/>
            <person name="Zwiers L.-H."/>
            <person name="Turgeon B."/>
            <person name="Goodwin S."/>
            <person name="Spatafora J."/>
            <person name="Crous P."/>
            <person name="Grigoriev I."/>
        </authorList>
    </citation>
    <scope>NUCLEOTIDE SEQUENCE</scope>
    <source>
        <strain evidence="1">CBS 123094</strain>
    </source>
</reference>
<dbReference type="EMBL" id="ML977618">
    <property type="protein sequence ID" value="KAF1996968.1"/>
    <property type="molecule type" value="Genomic_DNA"/>
</dbReference>